<accession>A0A382BXC5</accession>
<feature type="non-terminal residue" evidence="2">
    <location>
        <position position="264"/>
    </location>
</feature>
<evidence type="ECO:0000256" key="1">
    <source>
        <dbReference type="SAM" id="Phobius"/>
    </source>
</evidence>
<feature type="transmembrane region" description="Helical" evidence="1">
    <location>
        <begin position="214"/>
        <end position="238"/>
    </location>
</feature>
<organism evidence="2">
    <name type="scientific">marine metagenome</name>
    <dbReference type="NCBI Taxonomy" id="408172"/>
    <lineage>
        <taxon>unclassified sequences</taxon>
        <taxon>metagenomes</taxon>
        <taxon>ecological metagenomes</taxon>
    </lineage>
</organism>
<protein>
    <recommendedName>
        <fullName evidence="3">MacB-like periplasmic core domain-containing protein</fullName>
    </recommendedName>
</protein>
<dbReference type="AlphaFoldDB" id="A0A382BXC5"/>
<gene>
    <name evidence="2" type="ORF">METZ01_LOCUS170721</name>
</gene>
<name>A0A382BXC5_9ZZZZ</name>
<evidence type="ECO:0000313" key="2">
    <source>
        <dbReference type="EMBL" id="SVB17867.1"/>
    </source>
</evidence>
<sequence>MGAASKRETSRLMREMGFNLRIIPKDTDMTTFWNVGFSEITMPHEYIDRMSDYPGISYEHLTATLQQRIQWKGTDLVLTGFSSSVTGKKKPMVYEIESGKVHVGYEIAKKLNLKRGQEIAVLGYDFLIERCLPESGSADDIRLQMLLSDAQKVLDLQGRINEIRAIDCLCLEQSEDAIGMLRSELERILPAAKITQVKAVAKARNDQRKMANKYFVFIIPVVVIGCLVWLGMMMIINVRDRRTEIGLMRALGYGSGKISSLFLG</sequence>
<keyword evidence="1" id="KW-1133">Transmembrane helix</keyword>
<proteinExistence type="predicted"/>
<keyword evidence="1" id="KW-0812">Transmembrane</keyword>
<dbReference type="EMBL" id="UINC01031583">
    <property type="protein sequence ID" value="SVB17867.1"/>
    <property type="molecule type" value="Genomic_DNA"/>
</dbReference>
<evidence type="ECO:0008006" key="3">
    <source>
        <dbReference type="Google" id="ProtNLM"/>
    </source>
</evidence>
<reference evidence="2" key="1">
    <citation type="submission" date="2018-05" db="EMBL/GenBank/DDBJ databases">
        <authorList>
            <person name="Lanie J.A."/>
            <person name="Ng W.-L."/>
            <person name="Kazmierczak K.M."/>
            <person name="Andrzejewski T.M."/>
            <person name="Davidsen T.M."/>
            <person name="Wayne K.J."/>
            <person name="Tettelin H."/>
            <person name="Glass J.I."/>
            <person name="Rusch D."/>
            <person name="Podicherti R."/>
            <person name="Tsui H.-C.T."/>
            <person name="Winkler M.E."/>
        </authorList>
    </citation>
    <scope>NUCLEOTIDE SEQUENCE</scope>
</reference>
<keyword evidence="1" id="KW-0472">Membrane</keyword>